<organism evidence="1 2">
    <name type="scientific">Candidatus Sarcina troglodytae</name>
    <dbReference type="NCBI Taxonomy" id="2726954"/>
    <lineage>
        <taxon>Bacteria</taxon>
        <taxon>Bacillati</taxon>
        <taxon>Bacillota</taxon>
        <taxon>Clostridia</taxon>
        <taxon>Eubacteriales</taxon>
        <taxon>Clostridiaceae</taxon>
        <taxon>Sarcina</taxon>
    </lineage>
</organism>
<reference evidence="1" key="1">
    <citation type="submission" date="2020-04" db="EMBL/GenBank/DDBJ databases">
        <title>A novel bacterium ('Candidatus Sarcina troglodytae' sp. nov.) linked to a protracted, uniformly lethal epizootic among sanctuary western chimpanzees (Pan troglodytes verus) in Sierra Leone.</title>
        <authorList>
            <person name="Owens L.A."/>
            <person name="Colitti B."/>
            <person name="Hirji I."/>
            <person name="Pizaro A."/>
            <person name="Jaffe J.E."/>
            <person name="Moittie S."/>
            <person name="Bishop-Lilly K.A."/>
            <person name="Estrella L.A."/>
            <person name="Voegtly L.J."/>
            <person name="Kuhn J.H."/>
            <person name="Suen G."/>
            <person name="Deblois C.L."/>
            <person name="Dunn C."/>
            <person name="Juan-Salles C."/>
            <person name="Goldberg T.L."/>
        </authorList>
    </citation>
    <scope>NUCLEOTIDE SEQUENCE</scope>
    <source>
        <strain evidence="1">JB2</strain>
    </source>
</reference>
<dbReference type="EMBL" id="CP051754">
    <property type="protein sequence ID" value="QPJ84912.1"/>
    <property type="molecule type" value="Genomic_DNA"/>
</dbReference>
<protein>
    <submittedName>
        <fullName evidence="1">Uncharacterized protein</fullName>
    </submittedName>
</protein>
<evidence type="ECO:0000313" key="2">
    <source>
        <dbReference type="Proteomes" id="UP000594603"/>
    </source>
</evidence>
<keyword evidence="2" id="KW-1185">Reference proteome</keyword>
<proteinExistence type="predicted"/>
<accession>A0ACD1BC31</accession>
<sequence>MSNSIYLLIPGINLVFMVLAVWEQCKMYSSPINDAKNTVIAYKIIMGINIFIIITLITPIFNKLFPFLNNNIKSHMLILGVVFVGIVLSGISLRKLKMIRDCTDKQYMYVKQLEKKFN</sequence>
<name>A0ACD1BC31_9CLOT</name>
<dbReference type="Proteomes" id="UP000594603">
    <property type="component" value="Chromosome"/>
</dbReference>
<gene>
    <name evidence="1" type="ORF">HH195_02870</name>
</gene>
<evidence type="ECO:0000313" key="1">
    <source>
        <dbReference type="EMBL" id="QPJ84912.1"/>
    </source>
</evidence>